<dbReference type="GO" id="GO:0005615">
    <property type="term" value="C:extracellular space"/>
    <property type="evidence" value="ECO:0007669"/>
    <property type="project" value="InterPro"/>
</dbReference>
<feature type="compositionally biased region" description="Basic and acidic residues" evidence="6">
    <location>
        <begin position="881"/>
        <end position="901"/>
    </location>
</feature>
<feature type="compositionally biased region" description="Polar residues" evidence="6">
    <location>
        <begin position="54"/>
        <end position="72"/>
    </location>
</feature>
<accession>A0AAD7WNK8</accession>
<feature type="compositionally biased region" description="Basic and acidic residues" evidence="6">
    <location>
        <begin position="672"/>
        <end position="696"/>
    </location>
</feature>
<name>A0AAD7WNK8_9TELE</name>
<feature type="compositionally biased region" description="Low complexity" evidence="6">
    <location>
        <begin position="88"/>
        <end position="108"/>
    </location>
</feature>
<dbReference type="InterPro" id="IPR027881">
    <property type="entry name" value="SOGA_CC"/>
</dbReference>
<gene>
    <name evidence="9" type="ORF">AAFF_G00355200</name>
</gene>
<feature type="region of interest" description="Disordered" evidence="6">
    <location>
        <begin position="1381"/>
        <end position="1406"/>
    </location>
</feature>
<feature type="region of interest" description="Disordered" evidence="6">
    <location>
        <begin position="881"/>
        <end position="908"/>
    </location>
</feature>
<keyword evidence="4" id="KW-0472">Membrane</keyword>
<dbReference type="EMBL" id="JAINUG010000059">
    <property type="protein sequence ID" value="KAJ8403303.1"/>
    <property type="molecule type" value="Genomic_DNA"/>
</dbReference>
<dbReference type="Pfam" id="PF11365">
    <property type="entry name" value="SOGA"/>
    <property type="match status" value="2"/>
</dbReference>
<comment type="caution">
    <text evidence="9">The sequence shown here is derived from an EMBL/GenBank/DDBJ whole genome shotgun (WGS) entry which is preliminary data.</text>
</comment>
<comment type="subcellular location">
    <subcellularLocation>
        <location evidence="1">Membrane</location>
    </subcellularLocation>
</comment>
<feature type="domain" description="SOGA 1/2-like coiled-coil" evidence="8">
    <location>
        <begin position="1188"/>
        <end position="1240"/>
    </location>
</feature>
<evidence type="ECO:0000256" key="3">
    <source>
        <dbReference type="ARBA" id="ARBA00023054"/>
    </source>
</evidence>
<evidence type="ECO:0000256" key="5">
    <source>
        <dbReference type="SAM" id="Coils"/>
    </source>
</evidence>
<sequence>MESTNGSNGEIKQQIHQLEKKRLNRAPSPARPVLKDIHSRPSAKPPGIAPKSPKLSNKQQQQSAGLLATQSRISRRLISVAKEKPTPVKSNAKSVTTKKAAKVAQHATSEQKVASKQGDSSQNTTKGKKGKNPPVAESTYSSHSHGSPVCVPTEACLSRVNHTGSSSDLSDCPSEPLSDEQRLPQAANNDAESGTGSRSSHRDQPAAENPPQGASSSEPSGGYRLLPLIVEPCAMSTAQDRFPHGLLTQGHCSTEEPLGKSNHKTGKSIATAHYTLKGRNEVIEEDLLREIEDLRSENDYLKDEVDELRAEMEEVRDSYLEEEVYQQQELRRELDQANKKCRILQYRLRKADQKSLKVAQTGLVDGELVRNLEQDLKVAKDVSVRLHNELESVEDKRARAEDENELLRQKIIEVEISRQALHNELERAKESSQKRRGSRELHREKKPTAQEDSADIRCQLQFAKEESALMRKKMAKLGREKDELEQELRKYVSVYGDVDCAVPAGDCGGPPSTREAELKLRLKLVEEEANILGRKIVELEGAPLRRPTSPYGDALESAAELRRHLQFVEEEAGLLRRSVSEIEDHNQRLTSELNRFKLGPGPEGGRAVDDGESRPGGGASFGAALQDELKSARLQINELSGKVMKLQYDNRVLISNVQRYDLASHLGLRPAASRDGDSESDGGKREGESPQPRREGPVGGESDSEDHFEKTSGFGGGKPSEVSGLTAAELARQKNEDAESFANMRREAEHLGKTVDRLITDTDSLIYDGRMLVTGGESLGGEAKRDRDLSEGKAEPQVLDAINARMKAFRTELRDFMERVEHLGEGLGDCVGVLSPTPNLSESTSFLSGVTSRDSPIGTLGRDLITDFQSGLRDELEWHLGQDRAVEPETQRGRRGSDQSRRAHGHSKYCRPEGLSVELRGAPLSEVSSLGREVLVPPEQRRQRQDEHKGYCSHVVQELQGLQLQNQAWGQEWTLLEQNQAWGQEWTMVEQNQAWGQEQTLLQQDLRLFRHSTFLFYIKLRWLLKHWRQGRRLDGGEEDSFLEYEELDSAPELGVLMERVEGEAEDRPCFQYSGGGGDCPDQGALPQSPELFQHQRQVSESRRVLHALRVLLEEFRLELRDEEQRRSQLQQTYANEKAAWEVQWAEMRCHAQQLEQGRAPNMEDVGEALKQEREEHRRLLAENHSTTMDLRWKLQHSEKRWSQERSELLERFNRERQDWDGQMRELHRSMETLQREGKSWSPVEPKEEDYRALSPRSSPHTPEPHSSPGTMAPAPGRCCSDSEAPADEQPTTQRVKGSESFRPTESLFLDALSLDTASDCAVPPPSRLESEKRFPCLNEALNEISDKKGLSAYHNEEIRSGSLLRAKSVCSMSEFQQLMDSSPYLPEKGVRGTDGREEVTPPLSPDDLKYIEEFNSKRWDFPSSGPGEAPEPPLEARAEGKEAEPTSEAFQSASWYLTTSATITTNTLSSPEHCQKQVPRNSVRVFHSPSRNCKMPGSSLALSNERPVVGPEFTVFTVAKAKGSSTKGGADEVFGGWPHELPKHHKELLESGLHPIEHPVCPTVGFTSSLRELQLSNNLSDDMKEVAFSVRNAILSSPAEHLFKDTASQTNGFTNRGTQTTQTISVGLQTEALRNLTSSPKCLTPKGSSTPISSPSRLFRKMAFSPVVQSKFERQCCSPKYDSPKVQRKVASKVDPAHSKTAAPLTPQKGHSESAWARSTTTRDSPVHATINDGLSSLFNIIDHTPLACDALPNFPKSPSRACPAEARSAETRSPSFSVVQEFLKNVRGRSPSPVQLIVETQGEKTPEVMTIRQDLSAPPGYNLAENAARILNKRLLEQTFRDDKRLPSGSQASFSKDGRPCEGDKSQQGCIESHTVLLTAPWGL</sequence>
<feature type="region of interest" description="Disordered" evidence="6">
    <location>
        <begin position="1418"/>
        <end position="1451"/>
    </location>
</feature>
<feature type="compositionally biased region" description="Basic and acidic residues" evidence="6">
    <location>
        <begin position="1388"/>
        <end position="1399"/>
    </location>
</feature>
<feature type="compositionally biased region" description="Basic and acidic residues" evidence="6">
    <location>
        <begin position="424"/>
        <end position="449"/>
    </location>
</feature>
<keyword evidence="3 5" id="KW-0175">Coiled coil</keyword>
<feature type="region of interest" description="Disordered" evidence="6">
    <location>
        <begin position="1231"/>
        <end position="1302"/>
    </location>
</feature>
<dbReference type="InterPro" id="IPR049885">
    <property type="entry name" value="MTCL1-3"/>
</dbReference>
<feature type="domain" description="SOGA coiled-coil" evidence="7">
    <location>
        <begin position="452"/>
        <end position="540"/>
    </location>
</feature>
<feature type="compositionally biased region" description="Polar residues" evidence="6">
    <location>
        <begin position="186"/>
        <end position="198"/>
    </location>
</feature>
<feature type="region of interest" description="Disordered" evidence="6">
    <location>
        <begin position="1687"/>
        <end position="1728"/>
    </location>
</feature>
<dbReference type="PANTHER" id="PTHR15742:SF3">
    <property type="entry name" value="MICROTUBULE CROSS-LINKING FACTOR 1"/>
    <property type="match status" value="1"/>
</dbReference>
<feature type="region of interest" description="Disordered" evidence="6">
    <location>
        <begin position="1"/>
        <end position="149"/>
    </location>
</feature>
<evidence type="ECO:0000259" key="7">
    <source>
        <dbReference type="Pfam" id="PF11365"/>
    </source>
</evidence>
<organism evidence="9 10">
    <name type="scientific">Aldrovandia affinis</name>
    <dbReference type="NCBI Taxonomy" id="143900"/>
    <lineage>
        <taxon>Eukaryota</taxon>
        <taxon>Metazoa</taxon>
        <taxon>Chordata</taxon>
        <taxon>Craniata</taxon>
        <taxon>Vertebrata</taxon>
        <taxon>Euteleostomi</taxon>
        <taxon>Actinopterygii</taxon>
        <taxon>Neopterygii</taxon>
        <taxon>Teleostei</taxon>
        <taxon>Notacanthiformes</taxon>
        <taxon>Halosauridae</taxon>
        <taxon>Aldrovandia</taxon>
    </lineage>
</organism>
<dbReference type="InterPro" id="IPR027882">
    <property type="entry name" value="SOGA1/2-like_CC"/>
</dbReference>
<feature type="coiled-coil region" evidence="5">
    <location>
        <begin position="460"/>
        <end position="494"/>
    </location>
</feature>
<evidence type="ECO:0000256" key="6">
    <source>
        <dbReference type="SAM" id="MobiDB-lite"/>
    </source>
</evidence>
<reference evidence="9" key="1">
    <citation type="journal article" date="2023" name="Science">
        <title>Genome structures resolve the early diversification of teleost fishes.</title>
        <authorList>
            <person name="Parey E."/>
            <person name="Louis A."/>
            <person name="Montfort J."/>
            <person name="Bouchez O."/>
            <person name="Roques C."/>
            <person name="Iampietro C."/>
            <person name="Lluch J."/>
            <person name="Castinel A."/>
            <person name="Donnadieu C."/>
            <person name="Desvignes T."/>
            <person name="Floi Bucao C."/>
            <person name="Jouanno E."/>
            <person name="Wen M."/>
            <person name="Mejri S."/>
            <person name="Dirks R."/>
            <person name="Jansen H."/>
            <person name="Henkel C."/>
            <person name="Chen W.J."/>
            <person name="Zahm M."/>
            <person name="Cabau C."/>
            <person name="Klopp C."/>
            <person name="Thompson A.W."/>
            <person name="Robinson-Rechavi M."/>
            <person name="Braasch I."/>
            <person name="Lecointre G."/>
            <person name="Bobe J."/>
            <person name="Postlethwait J.H."/>
            <person name="Berthelot C."/>
            <person name="Roest Crollius H."/>
            <person name="Guiguen Y."/>
        </authorList>
    </citation>
    <scope>NUCLEOTIDE SEQUENCE</scope>
    <source>
        <strain evidence="9">NC1722</strain>
    </source>
</reference>
<dbReference type="Proteomes" id="UP001221898">
    <property type="component" value="Unassembled WGS sequence"/>
</dbReference>
<feature type="domain" description="SOGA coiled-coil" evidence="7">
    <location>
        <begin position="557"/>
        <end position="653"/>
    </location>
</feature>
<dbReference type="GO" id="GO:0016020">
    <property type="term" value="C:membrane"/>
    <property type="evidence" value="ECO:0007669"/>
    <property type="project" value="UniProtKB-SubCell"/>
</dbReference>
<feature type="region of interest" description="Disordered" evidence="6">
    <location>
        <begin position="593"/>
        <end position="621"/>
    </location>
</feature>
<feature type="compositionally biased region" description="Basic and acidic residues" evidence="6">
    <location>
        <begin position="1231"/>
        <end position="1251"/>
    </location>
</feature>
<dbReference type="PANTHER" id="PTHR15742">
    <property type="entry name" value="GIRDIN"/>
    <property type="match status" value="1"/>
</dbReference>
<dbReference type="Pfam" id="PF14818">
    <property type="entry name" value="SOGA1-2-like_CC"/>
    <property type="match status" value="1"/>
</dbReference>
<dbReference type="GO" id="GO:0010506">
    <property type="term" value="P:regulation of autophagy"/>
    <property type="evidence" value="ECO:0007669"/>
    <property type="project" value="InterPro"/>
</dbReference>
<evidence type="ECO:0000256" key="4">
    <source>
        <dbReference type="ARBA" id="ARBA00023136"/>
    </source>
</evidence>
<feature type="region of interest" description="Disordered" evidence="6">
    <location>
        <begin position="1842"/>
        <end position="1869"/>
    </location>
</feature>
<feature type="coiled-coil region" evidence="5">
    <location>
        <begin position="1105"/>
        <end position="1182"/>
    </location>
</feature>
<evidence type="ECO:0000256" key="2">
    <source>
        <dbReference type="ARBA" id="ARBA00022553"/>
    </source>
</evidence>
<feature type="region of interest" description="Disordered" evidence="6">
    <location>
        <begin position="161"/>
        <end position="223"/>
    </location>
</feature>
<keyword evidence="2" id="KW-0597">Phosphoprotein</keyword>
<protein>
    <recommendedName>
        <fullName evidence="11">DUF4482 domain-containing protein</fullName>
    </recommendedName>
</protein>
<feature type="compositionally biased region" description="Low complexity" evidence="6">
    <location>
        <begin position="1254"/>
        <end position="1268"/>
    </location>
</feature>
<evidence type="ECO:0008006" key="11">
    <source>
        <dbReference type="Google" id="ProtNLM"/>
    </source>
</evidence>
<evidence type="ECO:0000313" key="9">
    <source>
        <dbReference type="EMBL" id="KAJ8403303.1"/>
    </source>
</evidence>
<keyword evidence="10" id="KW-1185">Reference proteome</keyword>
<feature type="compositionally biased region" description="Basic and acidic residues" evidence="6">
    <location>
        <begin position="1857"/>
        <end position="1866"/>
    </location>
</feature>
<feature type="compositionally biased region" description="Polar residues" evidence="6">
    <location>
        <begin position="110"/>
        <end position="125"/>
    </location>
</feature>
<feature type="region of interest" description="Disordered" evidence="6">
    <location>
        <begin position="668"/>
        <end position="722"/>
    </location>
</feature>
<proteinExistence type="predicted"/>
<evidence type="ECO:0000256" key="1">
    <source>
        <dbReference type="ARBA" id="ARBA00004370"/>
    </source>
</evidence>
<feature type="compositionally biased region" description="Polar residues" evidence="6">
    <location>
        <begin position="1"/>
        <end position="16"/>
    </location>
</feature>
<feature type="compositionally biased region" description="Basic and acidic residues" evidence="6">
    <location>
        <begin position="1434"/>
        <end position="1444"/>
    </location>
</feature>
<evidence type="ECO:0000259" key="8">
    <source>
        <dbReference type="Pfam" id="PF14818"/>
    </source>
</evidence>
<evidence type="ECO:0000313" key="10">
    <source>
        <dbReference type="Proteomes" id="UP001221898"/>
    </source>
</evidence>
<feature type="region of interest" description="Disordered" evidence="6">
    <location>
        <begin position="424"/>
        <end position="456"/>
    </location>
</feature>